<dbReference type="PANTHER" id="PTHR38121">
    <property type="entry name" value="GH16 DOMAIN-CONTAINING PROTEIN"/>
    <property type="match status" value="1"/>
</dbReference>
<evidence type="ECO:0000256" key="1">
    <source>
        <dbReference type="SAM" id="MobiDB-lite"/>
    </source>
</evidence>
<dbReference type="InterPro" id="IPR013320">
    <property type="entry name" value="ConA-like_dom_sf"/>
</dbReference>
<dbReference type="GO" id="GO:0004553">
    <property type="term" value="F:hydrolase activity, hydrolyzing O-glycosyl compounds"/>
    <property type="evidence" value="ECO:0007669"/>
    <property type="project" value="InterPro"/>
</dbReference>
<dbReference type="PROSITE" id="PS00498">
    <property type="entry name" value="TYROSINASE_2"/>
    <property type="match status" value="1"/>
</dbReference>
<reference evidence="4" key="2">
    <citation type="submission" date="2023-06" db="EMBL/GenBank/DDBJ databases">
        <authorList>
            <consortium name="Lawrence Berkeley National Laboratory"/>
            <person name="Haridas S."/>
            <person name="Hensen N."/>
            <person name="Bonometti L."/>
            <person name="Westerberg I."/>
            <person name="Brannstrom I.O."/>
            <person name="Guillou S."/>
            <person name="Cros-Aarteil S."/>
            <person name="Calhoun S."/>
            <person name="Kuo A."/>
            <person name="Mondo S."/>
            <person name="Pangilinan J."/>
            <person name="Riley R."/>
            <person name="Labutti K."/>
            <person name="Andreopoulos B."/>
            <person name="Lipzen A."/>
            <person name="Chen C."/>
            <person name="Yanf M."/>
            <person name="Daum C."/>
            <person name="Ng V."/>
            <person name="Clum A."/>
            <person name="Steindorff A."/>
            <person name="Ohm R."/>
            <person name="Martin F."/>
            <person name="Silar P."/>
            <person name="Natvig D."/>
            <person name="Lalanne C."/>
            <person name="Gautier V."/>
            <person name="Ament-Velasquez S.L."/>
            <person name="Kruys A."/>
            <person name="Hutchinson M.I."/>
            <person name="Powell A.J."/>
            <person name="Barry K."/>
            <person name="Miller A.N."/>
            <person name="Grigoriev I.V."/>
            <person name="Debuchy R."/>
            <person name="Gladieux P."/>
            <person name="Thoren M.H."/>
            <person name="Johannesson H."/>
        </authorList>
    </citation>
    <scope>NUCLEOTIDE SEQUENCE</scope>
    <source>
        <strain evidence="4">CBS 958.72</strain>
    </source>
</reference>
<feature type="chain" id="PRO_5042277150" evidence="2">
    <location>
        <begin position="34"/>
        <end position="409"/>
    </location>
</feature>
<sequence>MAGDELSRLVMRLPATLSSLIILLSASVPLAAAGPSLTQDSQCGCYLTNGTDPSFFSKHMFLDFRNLSQYAGVPATITDWDENAAASPSSQYFSSTEWSNTWLTGSWNNSGRERSDASTDMVNSPNNVYIEANSDKNPSSQTWLTLRTQRLAAFQTAAEIESVSMGFQFLSMRMLARTVGASGAITAMFTYRGGKNLADVQESDLEVRTLDSKNLIHYTNQPSYTADGNTVDQATKNATMPDGLQWTDWAVHRLDWTPTKSVWFVNEQEVAEISFQTPRDGCKVILNAWSDGGQWTGNMSVNASAYLQVQWLDLIYNSTAEPPPPSSAKRDGDTASPLFGRDQAAAACNAVCSIDETPTQGQPVMLWNNEGPRSSNASATTSSSRGSLAAWIPSVLISTMVLLSTSLVL</sequence>
<dbReference type="InterPro" id="IPR000757">
    <property type="entry name" value="Beta-glucanase-like"/>
</dbReference>
<name>A0AAE0ND87_9PEZI</name>
<evidence type="ECO:0000313" key="5">
    <source>
        <dbReference type="Proteomes" id="UP001287356"/>
    </source>
</evidence>
<accession>A0AAE0ND87</accession>
<evidence type="ECO:0000313" key="4">
    <source>
        <dbReference type="EMBL" id="KAK3379436.1"/>
    </source>
</evidence>
<dbReference type="GO" id="GO:0005975">
    <property type="term" value="P:carbohydrate metabolic process"/>
    <property type="evidence" value="ECO:0007669"/>
    <property type="project" value="InterPro"/>
</dbReference>
<dbReference type="SUPFAM" id="SSF49899">
    <property type="entry name" value="Concanavalin A-like lectins/glucanases"/>
    <property type="match status" value="1"/>
</dbReference>
<dbReference type="CDD" id="cd00413">
    <property type="entry name" value="Glyco_hydrolase_16"/>
    <property type="match status" value="1"/>
</dbReference>
<evidence type="ECO:0000256" key="2">
    <source>
        <dbReference type="SAM" id="SignalP"/>
    </source>
</evidence>
<dbReference type="EMBL" id="JAULSN010000002">
    <property type="protein sequence ID" value="KAK3379436.1"/>
    <property type="molecule type" value="Genomic_DNA"/>
</dbReference>
<reference evidence="4" key="1">
    <citation type="journal article" date="2023" name="Mol. Phylogenet. Evol.">
        <title>Genome-scale phylogeny and comparative genomics of the fungal order Sordariales.</title>
        <authorList>
            <person name="Hensen N."/>
            <person name="Bonometti L."/>
            <person name="Westerberg I."/>
            <person name="Brannstrom I.O."/>
            <person name="Guillou S."/>
            <person name="Cros-Aarteil S."/>
            <person name="Calhoun S."/>
            <person name="Haridas S."/>
            <person name="Kuo A."/>
            <person name="Mondo S."/>
            <person name="Pangilinan J."/>
            <person name="Riley R."/>
            <person name="LaButti K."/>
            <person name="Andreopoulos B."/>
            <person name="Lipzen A."/>
            <person name="Chen C."/>
            <person name="Yan M."/>
            <person name="Daum C."/>
            <person name="Ng V."/>
            <person name="Clum A."/>
            <person name="Steindorff A."/>
            <person name="Ohm R.A."/>
            <person name="Martin F."/>
            <person name="Silar P."/>
            <person name="Natvig D.O."/>
            <person name="Lalanne C."/>
            <person name="Gautier V."/>
            <person name="Ament-Velasquez S.L."/>
            <person name="Kruys A."/>
            <person name="Hutchinson M.I."/>
            <person name="Powell A.J."/>
            <person name="Barry K."/>
            <person name="Miller A.N."/>
            <person name="Grigoriev I.V."/>
            <person name="Debuchy R."/>
            <person name="Gladieux P."/>
            <person name="Hiltunen Thoren M."/>
            <person name="Johannesson H."/>
        </authorList>
    </citation>
    <scope>NUCLEOTIDE SEQUENCE</scope>
    <source>
        <strain evidence="4">CBS 958.72</strain>
    </source>
</reference>
<comment type="caution">
    <text evidence="4">The sequence shown here is derived from an EMBL/GenBank/DDBJ whole genome shotgun (WGS) entry which is preliminary data.</text>
</comment>
<dbReference type="GO" id="GO:0016491">
    <property type="term" value="F:oxidoreductase activity"/>
    <property type="evidence" value="ECO:0007669"/>
    <property type="project" value="InterPro"/>
</dbReference>
<evidence type="ECO:0000259" key="3">
    <source>
        <dbReference type="PROSITE" id="PS00498"/>
    </source>
</evidence>
<dbReference type="Gene3D" id="2.60.120.200">
    <property type="match status" value="1"/>
</dbReference>
<keyword evidence="4" id="KW-0378">Hydrolase</keyword>
<dbReference type="InterPro" id="IPR002227">
    <property type="entry name" value="Tyrosinase_Cu-bd"/>
</dbReference>
<feature type="domain" description="Tyrosinase copper-binding" evidence="3">
    <location>
        <begin position="52"/>
        <end position="63"/>
    </location>
</feature>
<proteinExistence type="predicted"/>
<feature type="region of interest" description="Disordered" evidence="1">
    <location>
        <begin position="362"/>
        <end position="382"/>
    </location>
</feature>
<dbReference type="Pfam" id="PF00722">
    <property type="entry name" value="Glyco_hydro_16"/>
    <property type="match status" value="1"/>
</dbReference>
<keyword evidence="5" id="KW-1185">Reference proteome</keyword>
<dbReference type="AlphaFoldDB" id="A0AAE0ND87"/>
<feature type="compositionally biased region" description="Low complexity" evidence="1">
    <location>
        <begin position="373"/>
        <end position="382"/>
    </location>
</feature>
<dbReference type="PANTHER" id="PTHR38121:SF4">
    <property type="entry name" value="GH16 DOMAIN-CONTAINING PROTEIN-RELATED"/>
    <property type="match status" value="1"/>
</dbReference>
<protein>
    <submittedName>
        <fullName evidence="4">Glycoside hydrolase family 16 protein</fullName>
    </submittedName>
</protein>
<keyword evidence="2" id="KW-0732">Signal</keyword>
<dbReference type="Proteomes" id="UP001287356">
    <property type="component" value="Unassembled WGS sequence"/>
</dbReference>
<feature type="signal peptide" evidence="2">
    <location>
        <begin position="1"/>
        <end position="33"/>
    </location>
</feature>
<gene>
    <name evidence="4" type="ORF">B0T24DRAFT_156359</name>
</gene>
<organism evidence="4 5">
    <name type="scientific">Lasiosphaeria ovina</name>
    <dbReference type="NCBI Taxonomy" id="92902"/>
    <lineage>
        <taxon>Eukaryota</taxon>
        <taxon>Fungi</taxon>
        <taxon>Dikarya</taxon>
        <taxon>Ascomycota</taxon>
        <taxon>Pezizomycotina</taxon>
        <taxon>Sordariomycetes</taxon>
        <taxon>Sordariomycetidae</taxon>
        <taxon>Sordariales</taxon>
        <taxon>Lasiosphaeriaceae</taxon>
        <taxon>Lasiosphaeria</taxon>
    </lineage>
</organism>